<comment type="caution">
    <text evidence="9">The sequence shown here is derived from an EMBL/GenBank/DDBJ whole genome shotgun (WGS) entry which is preliminary data.</text>
</comment>
<evidence type="ECO:0000313" key="10">
    <source>
        <dbReference type="Proteomes" id="UP000664779"/>
    </source>
</evidence>
<dbReference type="GO" id="GO:0022857">
    <property type="term" value="F:transmembrane transporter activity"/>
    <property type="evidence" value="ECO:0007669"/>
    <property type="project" value="InterPro"/>
</dbReference>
<feature type="transmembrane region" description="Helical" evidence="8">
    <location>
        <begin position="298"/>
        <end position="316"/>
    </location>
</feature>
<comment type="similarity">
    <text evidence="2">Belongs to the binding-protein-dependent transport system permease family. FecCD subfamily.</text>
</comment>
<keyword evidence="5 8" id="KW-0812">Transmembrane</keyword>
<comment type="subcellular location">
    <subcellularLocation>
        <location evidence="1">Cell membrane</location>
        <topology evidence="1">Multi-pass membrane protein</topology>
    </subcellularLocation>
</comment>
<proteinExistence type="inferred from homology"/>
<dbReference type="Proteomes" id="UP000664779">
    <property type="component" value="Unassembled WGS sequence"/>
</dbReference>
<accession>A0A939J7D2</accession>
<dbReference type="Gene3D" id="1.10.3470.10">
    <property type="entry name" value="ABC transporter involved in vitamin B12 uptake, BtuC"/>
    <property type="match status" value="1"/>
</dbReference>
<feature type="transmembrane region" description="Helical" evidence="8">
    <location>
        <begin position="21"/>
        <end position="48"/>
    </location>
</feature>
<name>A0A939J7D2_9HYPH</name>
<reference evidence="9" key="1">
    <citation type="submission" date="2021-03" db="EMBL/GenBank/DDBJ databases">
        <title>Roseibium sp. CAU 1637 isolated from Incheon.</title>
        <authorList>
            <person name="Kim W."/>
        </authorList>
    </citation>
    <scope>NUCLEOTIDE SEQUENCE</scope>
    <source>
        <strain evidence="9">CAU 1637</strain>
    </source>
</reference>
<keyword evidence="10" id="KW-1185">Reference proteome</keyword>
<dbReference type="InterPro" id="IPR037294">
    <property type="entry name" value="ABC_BtuC-like"/>
</dbReference>
<feature type="transmembrane region" description="Helical" evidence="8">
    <location>
        <begin position="164"/>
        <end position="187"/>
    </location>
</feature>
<protein>
    <submittedName>
        <fullName evidence="9">Iron ABC transporter permease</fullName>
    </submittedName>
</protein>
<evidence type="ECO:0000256" key="7">
    <source>
        <dbReference type="ARBA" id="ARBA00023136"/>
    </source>
</evidence>
<evidence type="ECO:0000256" key="2">
    <source>
        <dbReference type="ARBA" id="ARBA00007935"/>
    </source>
</evidence>
<evidence type="ECO:0000256" key="1">
    <source>
        <dbReference type="ARBA" id="ARBA00004651"/>
    </source>
</evidence>
<dbReference type="PANTHER" id="PTHR30472:SF25">
    <property type="entry name" value="ABC TRANSPORTER PERMEASE PROTEIN MJ0876-RELATED"/>
    <property type="match status" value="1"/>
</dbReference>
<evidence type="ECO:0000256" key="8">
    <source>
        <dbReference type="SAM" id="Phobius"/>
    </source>
</evidence>
<dbReference type="GO" id="GO:0033214">
    <property type="term" value="P:siderophore-iron import into cell"/>
    <property type="evidence" value="ECO:0007669"/>
    <property type="project" value="TreeGrafter"/>
</dbReference>
<keyword evidence="4" id="KW-1003">Cell membrane</keyword>
<feature type="transmembrane region" description="Helical" evidence="8">
    <location>
        <begin position="110"/>
        <end position="129"/>
    </location>
</feature>
<sequence length="354" mass="36711">MRLAKALDGRRVIRLKGGLQVRLHNVAGGCVLLLAVLALTLLSLSVGFTQTGLGDLLAGMLGGKLEGDEAFALWIVRMPRILLGFMAGWLVAITGGMLQSLARNPLADPGLFGLSQGSMVMIMLVLVFLPSVPLAYLPLAAMAGGLGVALVLIWLVGGEQSSGLAILLMGIALETVLSAITSILVLYTPDETSYALSSWLAGSLFQANWSGILALLPWFLLSFPAVLVLGRALKVFDLGNEMAMALGEPLKMSRPALLFVAVLLSSASVTAVGPLSFLGVMAPHLATFLSPASGRAKLILSGLMGGALVVAADVVSRGLASDLSLPIGLSLTLVGVPLFIVSLRLRALRLALGD</sequence>
<keyword evidence="6 8" id="KW-1133">Transmembrane helix</keyword>
<organism evidence="9 10">
    <name type="scientific">Roseibium limicola</name>
    <dbReference type="NCBI Taxonomy" id="2816037"/>
    <lineage>
        <taxon>Bacteria</taxon>
        <taxon>Pseudomonadati</taxon>
        <taxon>Pseudomonadota</taxon>
        <taxon>Alphaproteobacteria</taxon>
        <taxon>Hyphomicrobiales</taxon>
        <taxon>Stappiaceae</taxon>
        <taxon>Roseibium</taxon>
    </lineage>
</organism>
<feature type="transmembrane region" description="Helical" evidence="8">
    <location>
        <begin position="207"/>
        <end position="229"/>
    </location>
</feature>
<evidence type="ECO:0000256" key="4">
    <source>
        <dbReference type="ARBA" id="ARBA00022475"/>
    </source>
</evidence>
<dbReference type="PANTHER" id="PTHR30472">
    <property type="entry name" value="FERRIC ENTEROBACTIN TRANSPORT SYSTEM PERMEASE PROTEIN"/>
    <property type="match status" value="1"/>
</dbReference>
<evidence type="ECO:0000256" key="6">
    <source>
        <dbReference type="ARBA" id="ARBA00022989"/>
    </source>
</evidence>
<dbReference type="RefSeq" id="WP_206938295.1">
    <property type="nucleotide sequence ID" value="NZ_JAFLNF010000001.1"/>
</dbReference>
<dbReference type="AlphaFoldDB" id="A0A939J7D2"/>
<keyword evidence="7 8" id="KW-0472">Membrane</keyword>
<feature type="transmembrane region" description="Helical" evidence="8">
    <location>
        <begin position="256"/>
        <end position="278"/>
    </location>
</feature>
<dbReference type="SUPFAM" id="SSF81345">
    <property type="entry name" value="ABC transporter involved in vitamin B12 uptake, BtuC"/>
    <property type="match status" value="1"/>
</dbReference>
<dbReference type="Pfam" id="PF01032">
    <property type="entry name" value="FecCD"/>
    <property type="match status" value="1"/>
</dbReference>
<evidence type="ECO:0000256" key="3">
    <source>
        <dbReference type="ARBA" id="ARBA00022448"/>
    </source>
</evidence>
<feature type="transmembrane region" description="Helical" evidence="8">
    <location>
        <begin position="81"/>
        <end position="98"/>
    </location>
</feature>
<evidence type="ECO:0000313" key="9">
    <source>
        <dbReference type="EMBL" id="MBO0344106.1"/>
    </source>
</evidence>
<dbReference type="CDD" id="cd06550">
    <property type="entry name" value="TM_ABC_iron-siderophores_like"/>
    <property type="match status" value="1"/>
</dbReference>
<dbReference type="GO" id="GO:0005886">
    <property type="term" value="C:plasma membrane"/>
    <property type="evidence" value="ECO:0007669"/>
    <property type="project" value="UniProtKB-SubCell"/>
</dbReference>
<evidence type="ECO:0000256" key="5">
    <source>
        <dbReference type="ARBA" id="ARBA00022692"/>
    </source>
</evidence>
<gene>
    <name evidence="9" type="ORF">J0X15_02640</name>
</gene>
<feature type="transmembrane region" description="Helical" evidence="8">
    <location>
        <begin position="323"/>
        <end position="345"/>
    </location>
</feature>
<dbReference type="EMBL" id="JAFLNF010000001">
    <property type="protein sequence ID" value="MBO0344106.1"/>
    <property type="molecule type" value="Genomic_DNA"/>
</dbReference>
<dbReference type="InterPro" id="IPR000522">
    <property type="entry name" value="ABC_transptr_permease_BtuC"/>
</dbReference>
<feature type="transmembrane region" description="Helical" evidence="8">
    <location>
        <begin position="135"/>
        <end position="157"/>
    </location>
</feature>
<keyword evidence="3" id="KW-0813">Transport</keyword>